<feature type="compositionally biased region" description="Polar residues" evidence="1">
    <location>
        <begin position="236"/>
        <end position="246"/>
    </location>
</feature>
<accession>A0AAV7UEY4</accession>
<keyword evidence="3" id="KW-1185">Reference proteome</keyword>
<protein>
    <submittedName>
        <fullName evidence="2">Uncharacterized protein</fullName>
    </submittedName>
</protein>
<feature type="compositionally biased region" description="Basic and acidic residues" evidence="1">
    <location>
        <begin position="51"/>
        <end position="80"/>
    </location>
</feature>
<feature type="region of interest" description="Disordered" evidence="1">
    <location>
        <begin position="1"/>
        <end position="28"/>
    </location>
</feature>
<proteinExistence type="predicted"/>
<feature type="region of interest" description="Disordered" evidence="1">
    <location>
        <begin position="163"/>
        <end position="246"/>
    </location>
</feature>
<evidence type="ECO:0000313" key="2">
    <source>
        <dbReference type="EMBL" id="KAJ1187520.1"/>
    </source>
</evidence>
<reference evidence="2" key="1">
    <citation type="journal article" date="2022" name="bioRxiv">
        <title>Sequencing and chromosome-scale assembly of the giantPleurodeles waltlgenome.</title>
        <authorList>
            <person name="Brown T."/>
            <person name="Elewa A."/>
            <person name="Iarovenko S."/>
            <person name="Subramanian E."/>
            <person name="Araus A.J."/>
            <person name="Petzold A."/>
            <person name="Susuki M."/>
            <person name="Suzuki K.-i.T."/>
            <person name="Hayashi T."/>
            <person name="Toyoda A."/>
            <person name="Oliveira C."/>
            <person name="Osipova E."/>
            <person name="Leigh N.D."/>
            <person name="Simon A."/>
            <person name="Yun M.H."/>
        </authorList>
    </citation>
    <scope>NUCLEOTIDE SEQUENCE</scope>
    <source>
        <strain evidence="2">20211129_DDA</strain>
        <tissue evidence="2">Liver</tissue>
    </source>
</reference>
<evidence type="ECO:0000256" key="1">
    <source>
        <dbReference type="SAM" id="MobiDB-lite"/>
    </source>
</evidence>
<gene>
    <name evidence="2" type="ORF">NDU88_004295</name>
</gene>
<dbReference type="Proteomes" id="UP001066276">
    <property type="component" value="Chromosome 3_1"/>
</dbReference>
<feature type="region of interest" description="Disordered" evidence="1">
    <location>
        <begin position="111"/>
        <end position="130"/>
    </location>
</feature>
<feature type="region of interest" description="Disordered" evidence="1">
    <location>
        <begin position="48"/>
        <end position="100"/>
    </location>
</feature>
<dbReference type="AlphaFoldDB" id="A0AAV7UEY4"/>
<dbReference type="EMBL" id="JANPWB010000005">
    <property type="protein sequence ID" value="KAJ1187520.1"/>
    <property type="molecule type" value="Genomic_DNA"/>
</dbReference>
<evidence type="ECO:0000313" key="3">
    <source>
        <dbReference type="Proteomes" id="UP001066276"/>
    </source>
</evidence>
<organism evidence="2 3">
    <name type="scientific">Pleurodeles waltl</name>
    <name type="common">Iberian ribbed newt</name>
    <dbReference type="NCBI Taxonomy" id="8319"/>
    <lineage>
        <taxon>Eukaryota</taxon>
        <taxon>Metazoa</taxon>
        <taxon>Chordata</taxon>
        <taxon>Craniata</taxon>
        <taxon>Vertebrata</taxon>
        <taxon>Euteleostomi</taxon>
        <taxon>Amphibia</taxon>
        <taxon>Batrachia</taxon>
        <taxon>Caudata</taxon>
        <taxon>Salamandroidea</taxon>
        <taxon>Salamandridae</taxon>
        <taxon>Pleurodelinae</taxon>
        <taxon>Pleurodeles</taxon>
    </lineage>
</organism>
<name>A0AAV7UEY4_PLEWA</name>
<comment type="caution">
    <text evidence="2">The sequence shown here is derived from an EMBL/GenBank/DDBJ whole genome shotgun (WGS) entry which is preliminary data.</text>
</comment>
<sequence>MEDTIQCPERLRSPEGSRGVSQGFGPARGARVGLVCDKECPAHVALTVNGDHGERHRPGGCGRPERRSSRQRLPRRDNWHNRGPGCTLRKNTRGGRGCGLGRNVPERLAWATADPGGWHPTGRGDYQGPRGWEITGPLEWRRGTPCTGAWLRAIERRGAGLKEAANLRGSPAEEDPRRQQMARQGPGPRAPPNEQGDLGHSYGPSEPERSTRAATDPGDQLLQWRGAYWGPGEWETTGTPELKSQA</sequence>